<organism evidence="1 2">
    <name type="scientific">Carex littledalei</name>
    <dbReference type="NCBI Taxonomy" id="544730"/>
    <lineage>
        <taxon>Eukaryota</taxon>
        <taxon>Viridiplantae</taxon>
        <taxon>Streptophyta</taxon>
        <taxon>Embryophyta</taxon>
        <taxon>Tracheophyta</taxon>
        <taxon>Spermatophyta</taxon>
        <taxon>Magnoliopsida</taxon>
        <taxon>Liliopsida</taxon>
        <taxon>Poales</taxon>
        <taxon>Cyperaceae</taxon>
        <taxon>Cyperoideae</taxon>
        <taxon>Cariceae</taxon>
        <taxon>Carex</taxon>
        <taxon>Carex subgen. Euthyceras</taxon>
    </lineage>
</organism>
<name>A0A833QFX2_9POAL</name>
<protein>
    <submittedName>
        <fullName evidence="1">Uncharacterized protein</fullName>
    </submittedName>
</protein>
<accession>A0A833QFX2</accession>
<gene>
    <name evidence="1" type="ORF">FCM35_KLT21938</name>
</gene>
<sequence length="52" mass="5336">MGSGMRKATDLTHAAQIGRGDGVAVPSMTRMPCHTGVGGTCPMMTATHHIKA</sequence>
<reference evidence="1" key="1">
    <citation type="submission" date="2020-01" db="EMBL/GenBank/DDBJ databases">
        <title>Genome sequence of Kobresia littledalei, the first chromosome-level genome in the family Cyperaceae.</title>
        <authorList>
            <person name="Qu G."/>
        </authorList>
    </citation>
    <scope>NUCLEOTIDE SEQUENCE</scope>
    <source>
        <strain evidence="1">C.B.Clarke</strain>
        <tissue evidence="1">Leaf</tissue>
    </source>
</reference>
<dbReference type="AlphaFoldDB" id="A0A833QFX2"/>
<evidence type="ECO:0000313" key="1">
    <source>
        <dbReference type="EMBL" id="KAF3319806.1"/>
    </source>
</evidence>
<keyword evidence="2" id="KW-1185">Reference proteome</keyword>
<dbReference type="Proteomes" id="UP000623129">
    <property type="component" value="Unassembled WGS sequence"/>
</dbReference>
<proteinExistence type="predicted"/>
<comment type="caution">
    <text evidence="1">The sequence shown here is derived from an EMBL/GenBank/DDBJ whole genome shotgun (WGS) entry which is preliminary data.</text>
</comment>
<evidence type="ECO:0000313" key="2">
    <source>
        <dbReference type="Proteomes" id="UP000623129"/>
    </source>
</evidence>
<dbReference type="EMBL" id="SWLB01000203">
    <property type="protein sequence ID" value="KAF3319806.1"/>
    <property type="molecule type" value="Genomic_DNA"/>
</dbReference>